<evidence type="ECO:0000256" key="2">
    <source>
        <dbReference type="ARBA" id="ARBA00008766"/>
    </source>
</evidence>
<evidence type="ECO:0000256" key="1">
    <source>
        <dbReference type="ARBA" id="ARBA00001936"/>
    </source>
</evidence>
<dbReference type="Pfam" id="PF00557">
    <property type="entry name" value="Peptidase_M24"/>
    <property type="match status" value="1"/>
</dbReference>
<dbReference type="SUPFAM" id="SSF53092">
    <property type="entry name" value="Creatinase/prolidase N-terminal domain"/>
    <property type="match status" value="1"/>
</dbReference>
<evidence type="ECO:0000256" key="3">
    <source>
        <dbReference type="ARBA" id="ARBA00022723"/>
    </source>
</evidence>
<dbReference type="PRINTS" id="PR00599">
    <property type="entry name" value="MAPEPTIDASE"/>
</dbReference>
<keyword evidence="3" id="KW-0479">Metal-binding</keyword>
<dbReference type="SUPFAM" id="SSF55920">
    <property type="entry name" value="Creatinase/aminopeptidase"/>
    <property type="match status" value="1"/>
</dbReference>
<dbReference type="GO" id="GO:0005739">
    <property type="term" value="C:mitochondrion"/>
    <property type="evidence" value="ECO:0007669"/>
    <property type="project" value="TreeGrafter"/>
</dbReference>
<dbReference type="InterPro" id="IPR007865">
    <property type="entry name" value="Aminopep_P_N"/>
</dbReference>
<evidence type="ECO:0000313" key="8">
    <source>
        <dbReference type="Proteomes" id="UP000620124"/>
    </source>
</evidence>
<dbReference type="AlphaFoldDB" id="A0A8H7CCV5"/>
<dbReference type="SMART" id="SM01011">
    <property type="entry name" value="AMP_N"/>
    <property type="match status" value="1"/>
</dbReference>
<dbReference type="GO" id="GO:0030145">
    <property type="term" value="F:manganese ion binding"/>
    <property type="evidence" value="ECO:0007669"/>
    <property type="project" value="InterPro"/>
</dbReference>
<dbReference type="InterPro" id="IPR036005">
    <property type="entry name" value="Creatinase/aminopeptidase-like"/>
</dbReference>
<dbReference type="OrthoDB" id="4215474at2759"/>
<dbReference type="GO" id="GO:0006508">
    <property type="term" value="P:proteolysis"/>
    <property type="evidence" value="ECO:0007669"/>
    <property type="project" value="TreeGrafter"/>
</dbReference>
<dbReference type="InterPro" id="IPR052433">
    <property type="entry name" value="X-Pro_dipept-like"/>
</dbReference>
<feature type="domain" description="Aminopeptidase P N-terminal" evidence="6">
    <location>
        <begin position="61"/>
        <end position="197"/>
    </location>
</feature>
<organism evidence="7 8">
    <name type="scientific">Mycena venus</name>
    <dbReference type="NCBI Taxonomy" id="2733690"/>
    <lineage>
        <taxon>Eukaryota</taxon>
        <taxon>Fungi</taxon>
        <taxon>Dikarya</taxon>
        <taxon>Basidiomycota</taxon>
        <taxon>Agaricomycotina</taxon>
        <taxon>Agaricomycetes</taxon>
        <taxon>Agaricomycetidae</taxon>
        <taxon>Agaricales</taxon>
        <taxon>Marasmiineae</taxon>
        <taxon>Mycenaceae</taxon>
        <taxon>Mycena</taxon>
    </lineage>
</organism>
<dbReference type="EMBL" id="JACAZI010000032">
    <property type="protein sequence ID" value="KAF7330883.1"/>
    <property type="molecule type" value="Genomic_DNA"/>
</dbReference>
<dbReference type="GO" id="GO:0070006">
    <property type="term" value="F:metalloaminopeptidase activity"/>
    <property type="evidence" value="ECO:0007669"/>
    <property type="project" value="InterPro"/>
</dbReference>
<dbReference type="Pfam" id="PF05195">
    <property type="entry name" value="AMP_N"/>
    <property type="match status" value="1"/>
</dbReference>
<keyword evidence="5" id="KW-0464">Manganese</keyword>
<comment type="cofactor">
    <cofactor evidence="1">
        <name>Mn(2+)</name>
        <dbReference type="ChEBI" id="CHEBI:29035"/>
    </cofactor>
</comment>
<dbReference type="PANTHER" id="PTHR43226">
    <property type="entry name" value="XAA-PRO AMINOPEPTIDASE 3"/>
    <property type="match status" value="1"/>
</dbReference>
<comment type="caution">
    <text evidence="7">The sequence shown here is derived from an EMBL/GenBank/DDBJ whole genome shotgun (WGS) entry which is preliminary data.</text>
</comment>
<dbReference type="Gene3D" id="3.90.230.10">
    <property type="entry name" value="Creatinase/methionine aminopeptidase superfamily"/>
    <property type="match status" value="1"/>
</dbReference>
<keyword evidence="8" id="KW-1185">Reference proteome</keyword>
<accession>A0A8H7CCV5</accession>
<dbReference type="Gene3D" id="3.40.350.10">
    <property type="entry name" value="Creatinase/prolidase N-terminal domain"/>
    <property type="match status" value="1"/>
</dbReference>
<sequence>MASMFLLRRASGPSCRGKILMGRRYATEAAHADVLKPSAFGQPLFKSHPHLVQSTELTPGFSAQEYETRRRNLMESLPESSVVVSVAGTIKYMSGQIFYKFRQASDFWYLTGFDEPNSAVILEKTSTSRGYRMTLFSAGKDSAKEKWDGARTSHNEAGTLFQADDARSIDHFSSHLRSVLSSYSNVFVDVPPAPRTHKSSKFTTKSILQYLSPPAPRTEYDSIMESLSNSRRKPLAPKIAHLRAIKSEAEIRVMRQAADISGRAHAKACRKRPLAAHFEYLTSLAGSQRPAYVPVVASGANALIIHYTSNNHLIREGEVLLIDAGCEYNGYASDITRSFPASGTFTPPQRDLYGAVLSAQKALVKLCTESSGFSMHQIHTTTCVLLREELKQIGIDVKANDLEQVLFPHYVSHPIGLGKPETYTSPLTSTVMAGKDPLKAGMVITIEPGIYVPPTPSFPKHFHNIGIRIEDEVVVGKEQPVVLSVAAPKEIADVEGACQGLLGLEPF</sequence>
<dbReference type="Proteomes" id="UP000620124">
    <property type="component" value="Unassembled WGS sequence"/>
</dbReference>
<evidence type="ECO:0000256" key="5">
    <source>
        <dbReference type="ARBA" id="ARBA00023211"/>
    </source>
</evidence>
<proteinExistence type="inferred from homology"/>
<protein>
    <submittedName>
        <fullName evidence="7">Intermediate cleaving peptidase 55</fullName>
    </submittedName>
</protein>
<gene>
    <name evidence="7" type="ORF">MVEN_02427800</name>
</gene>
<evidence type="ECO:0000313" key="7">
    <source>
        <dbReference type="EMBL" id="KAF7330883.1"/>
    </source>
</evidence>
<dbReference type="InterPro" id="IPR001714">
    <property type="entry name" value="Pept_M24_MAP"/>
</dbReference>
<dbReference type="InterPro" id="IPR029149">
    <property type="entry name" value="Creatin/AminoP/Spt16_N"/>
</dbReference>
<name>A0A8H7CCV5_9AGAR</name>
<evidence type="ECO:0000256" key="4">
    <source>
        <dbReference type="ARBA" id="ARBA00022801"/>
    </source>
</evidence>
<keyword evidence="4" id="KW-0378">Hydrolase</keyword>
<reference evidence="7" key="1">
    <citation type="submission" date="2020-05" db="EMBL/GenBank/DDBJ databases">
        <title>Mycena genomes resolve the evolution of fungal bioluminescence.</title>
        <authorList>
            <person name="Tsai I.J."/>
        </authorList>
    </citation>
    <scope>NUCLEOTIDE SEQUENCE</scope>
    <source>
        <strain evidence="7">CCC161011</strain>
    </source>
</reference>
<dbReference type="PANTHER" id="PTHR43226:SF4">
    <property type="entry name" value="XAA-PRO AMINOPEPTIDASE 3"/>
    <property type="match status" value="1"/>
</dbReference>
<dbReference type="InterPro" id="IPR000994">
    <property type="entry name" value="Pept_M24"/>
</dbReference>
<comment type="similarity">
    <text evidence="2">Belongs to the peptidase M24B family.</text>
</comment>
<evidence type="ECO:0000259" key="6">
    <source>
        <dbReference type="SMART" id="SM01011"/>
    </source>
</evidence>